<evidence type="ECO:0000259" key="2">
    <source>
        <dbReference type="PROSITE" id="PS50234"/>
    </source>
</evidence>
<dbReference type="InterPro" id="IPR002035">
    <property type="entry name" value="VWF_A"/>
</dbReference>
<accession>A0A7S1XH88</accession>
<dbReference type="Gene3D" id="3.40.50.410">
    <property type="entry name" value="von Willebrand factor, type A domain"/>
    <property type="match status" value="1"/>
</dbReference>
<gene>
    <name evidence="3" type="ORF">CCAE0312_LOCUS9224</name>
</gene>
<reference evidence="3" key="1">
    <citation type="submission" date="2021-01" db="EMBL/GenBank/DDBJ databases">
        <authorList>
            <person name="Corre E."/>
            <person name="Pelletier E."/>
            <person name="Niang G."/>
            <person name="Scheremetjew M."/>
            <person name="Finn R."/>
            <person name="Kale V."/>
            <person name="Holt S."/>
            <person name="Cochrane G."/>
            <person name="Meng A."/>
            <person name="Brown T."/>
            <person name="Cohen L."/>
        </authorList>
    </citation>
    <scope>NUCLEOTIDE SEQUENCE</scope>
    <source>
        <strain evidence="3">SAG 36.94</strain>
    </source>
</reference>
<dbReference type="SUPFAM" id="SSF53300">
    <property type="entry name" value="vWA-like"/>
    <property type="match status" value="1"/>
</dbReference>
<name>A0A7S1XH88_9RHOD</name>
<dbReference type="InterPro" id="IPR036465">
    <property type="entry name" value="vWFA_dom_sf"/>
</dbReference>
<dbReference type="Pfam" id="PF00092">
    <property type="entry name" value="VWA"/>
    <property type="match status" value="1"/>
</dbReference>
<keyword evidence="1" id="KW-0732">Signal</keyword>
<sequence length="348" mass="36831">MARKVTLAFVFLGLWTAALAQQCPINSICFAIDESGSISGTQFIAENTAVKNVADSIESISISLGISTTYGAVGFSSSANVVSPLTNLATFKGNVDSNPKSGGGTSYGPALQQCRNLIGPQAGVRVIVLVTDGQPSDPAAATSEANIIKSLPNTFLVTIGVGLTSTATTLLRDLASGPEFFVGSTDFSTLTTQTGKILQAICPPPICPKSNFCRFRLTPQGIIVRKGKSFIVGVVGGSREASVRVGGSFVKISQWTPQGLAQRFSPSFFKTFSTVFPSMRSGVGYETPQRNQADFLDMSCVRLPFAAYQKLDSSGNVIDNVNTEDPRDCVDFQVEFPTAFDKATQTGR</sequence>
<organism evidence="3">
    <name type="scientific">Compsopogon caeruleus</name>
    <dbReference type="NCBI Taxonomy" id="31354"/>
    <lineage>
        <taxon>Eukaryota</taxon>
        <taxon>Rhodophyta</taxon>
        <taxon>Compsopogonophyceae</taxon>
        <taxon>Compsopogonales</taxon>
        <taxon>Compsopogonaceae</taxon>
        <taxon>Compsopogon</taxon>
    </lineage>
</organism>
<feature type="chain" id="PRO_5030538413" description="VWFA domain-containing protein" evidence="1">
    <location>
        <begin position="21"/>
        <end position="348"/>
    </location>
</feature>
<dbReference type="PANTHER" id="PTHR24020">
    <property type="entry name" value="COLLAGEN ALPHA"/>
    <property type="match status" value="1"/>
</dbReference>
<dbReference type="PANTHER" id="PTHR24020:SF84">
    <property type="entry name" value="VWFA DOMAIN-CONTAINING PROTEIN"/>
    <property type="match status" value="1"/>
</dbReference>
<evidence type="ECO:0000256" key="1">
    <source>
        <dbReference type="SAM" id="SignalP"/>
    </source>
</evidence>
<dbReference type="InterPro" id="IPR050525">
    <property type="entry name" value="ECM_Assembly_Org"/>
</dbReference>
<protein>
    <recommendedName>
        <fullName evidence="2">VWFA domain-containing protein</fullName>
    </recommendedName>
</protein>
<evidence type="ECO:0000313" key="3">
    <source>
        <dbReference type="EMBL" id="CAD9237126.1"/>
    </source>
</evidence>
<dbReference type="PROSITE" id="PS50234">
    <property type="entry name" value="VWFA"/>
    <property type="match status" value="1"/>
</dbReference>
<dbReference type="EMBL" id="HBGH01016671">
    <property type="protein sequence ID" value="CAD9237126.1"/>
    <property type="molecule type" value="Transcribed_RNA"/>
</dbReference>
<feature type="domain" description="VWFA" evidence="2">
    <location>
        <begin position="27"/>
        <end position="201"/>
    </location>
</feature>
<dbReference type="SMART" id="SM00327">
    <property type="entry name" value="VWA"/>
    <property type="match status" value="1"/>
</dbReference>
<dbReference type="CDD" id="cd00198">
    <property type="entry name" value="vWFA"/>
    <property type="match status" value="1"/>
</dbReference>
<feature type="signal peptide" evidence="1">
    <location>
        <begin position="1"/>
        <end position="20"/>
    </location>
</feature>
<dbReference type="AlphaFoldDB" id="A0A7S1XH88"/>
<proteinExistence type="predicted"/>